<dbReference type="PROSITE" id="PS51318">
    <property type="entry name" value="TAT"/>
    <property type="match status" value="1"/>
</dbReference>
<dbReference type="Gene3D" id="3.40.228.10">
    <property type="entry name" value="Dimethylsulfoxide Reductase, domain 2"/>
    <property type="match status" value="2"/>
</dbReference>
<dbReference type="PANTHER" id="PTHR43742:SF9">
    <property type="entry name" value="TETRATHIONATE REDUCTASE SUBUNIT A"/>
    <property type="match status" value="1"/>
</dbReference>
<dbReference type="InterPro" id="IPR006656">
    <property type="entry name" value="Mopterin_OxRdtase"/>
</dbReference>
<dbReference type="InterPro" id="IPR009010">
    <property type="entry name" value="Asp_de-COase-like_dom_sf"/>
</dbReference>
<dbReference type="Gene3D" id="2.40.40.20">
    <property type="match status" value="1"/>
</dbReference>
<dbReference type="EMBL" id="DXAQ01000085">
    <property type="protein sequence ID" value="HIZ89350.1"/>
    <property type="molecule type" value="Genomic_DNA"/>
</dbReference>
<dbReference type="GO" id="GO:0046872">
    <property type="term" value="F:metal ion binding"/>
    <property type="evidence" value="ECO:0007669"/>
    <property type="project" value="UniProtKB-KW"/>
</dbReference>
<dbReference type="Gene3D" id="2.20.25.90">
    <property type="entry name" value="ADC-like domains"/>
    <property type="match status" value="1"/>
</dbReference>
<evidence type="ECO:0000256" key="7">
    <source>
        <dbReference type="ARBA" id="ARBA00023014"/>
    </source>
</evidence>
<dbReference type="GO" id="GO:0016491">
    <property type="term" value="F:oxidoreductase activity"/>
    <property type="evidence" value="ECO:0007669"/>
    <property type="project" value="UniProtKB-KW"/>
</dbReference>
<keyword evidence="6" id="KW-0408">Iron</keyword>
<name>A0A9D2GV88_9BACT</name>
<dbReference type="Proteomes" id="UP000824176">
    <property type="component" value="Unassembled WGS sequence"/>
</dbReference>
<feature type="domain" description="4Fe-4S Mo/W bis-MGD-type" evidence="8">
    <location>
        <begin position="42"/>
        <end position="102"/>
    </location>
</feature>
<dbReference type="SMART" id="SM00926">
    <property type="entry name" value="Molybdop_Fe4S4"/>
    <property type="match status" value="1"/>
</dbReference>
<keyword evidence="5" id="KW-0560">Oxidoreductase</keyword>
<gene>
    <name evidence="9" type="ORF">H9804_05360</name>
</gene>
<proteinExistence type="predicted"/>
<keyword evidence="1" id="KW-0004">4Fe-4S</keyword>
<evidence type="ECO:0000256" key="3">
    <source>
        <dbReference type="ARBA" id="ARBA00022723"/>
    </source>
</evidence>
<evidence type="ECO:0000256" key="5">
    <source>
        <dbReference type="ARBA" id="ARBA00023002"/>
    </source>
</evidence>
<dbReference type="GO" id="GO:0051539">
    <property type="term" value="F:4 iron, 4 sulfur cluster binding"/>
    <property type="evidence" value="ECO:0007669"/>
    <property type="project" value="UniProtKB-KW"/>
</dbReference>
<dbReference type="InterPro" id="IPR006311">
    <property type="entry name" value="TAT_signal"/>
</dbReference>
<dbReference type="InterPro" id="IPR006963">
    <property type="entry name" value="Mopterin_OxRdtase_4Fe-4S_dom"/>
</dbReference>
<dbReference type="AlphaFoldDB" id="A0A9D2GV88"/>
<dbReference type="Pfam" id="PF00384">
    <property type="entry name" value="Molybdopterin"/>
    <property type="match status" value="1"/>
</dbReference>
<dbReference type="Gene3D" id="3.30.2070.10">
    <property type="entry name" value="Formate dehydrogenase/DMSO reductase"/>
    <property type="match status" value="1"/>
</dbReference>
<keyword evidence="2" id="KW-0500">Molybdenum</keyword>
<keyword evidence="3" id="KW-0479">Metal-binding</keyword>
<evidence type="ECO:0000256" key="4">
    <source>
        <dbReference type="ARBA" id="ARBA00022729"/>
    </source>
</evidence>
<dbReference type="PANTHER" id="PTHR43742">
    <property type="entry name" value="TRIMETHYLAMINE-N-OXIDE REDUCTASE"/>
    <property type="match status" value="1"/>
</dbReference>
<dbReference type="Pfam" id="PF04879">
    <property type="entry name" value="Molybdop_Fe4S4"/>
    <property type="match status" value="1"/>
</dbReference>
<keyword evidence="4" id="KW-0732">Signal</keyword>
<dbReference type="Gene3D" id="3.40.50.740">
    <property type="match status" value="2"/>
</dbReference>
<accession>A0A9D2GV88</accession>
<evidence type="ECO:0000256" key="6">
    <source>
        <dbReference type="ARBA" id="ARBA00023004"/>
    </source>
</evidence>
<evidence type="ECO:0000313" key="10">
    <source>
        <dbReference type="Proteomes" id="UP000824176"/>
    </source>
</evidence>
<dbReference type="PROSITE" id="PS51669">
    <property type="entry name" value="4FE4S_MOW_BIS_MGD"/>
    <property type="match status" value="1"/>
</dbReference>
<evidence type="ECO:0000256" key="1">
    <source>
        <dbReference type="ARBA" id="ARBA00022485"/>
    </source>
</evidence>
<dbReference type="SUPFAM" id="SSF53706">
    <property type="entry name" value="Formate dehydrogenase/DMSO reductase, domains 1-3"/>
    <property type="match status" value="1"/>
</dbReference>
<dbReference type="InterPro" id="IPR050612">
    <property type="entry name" value="Prok_Mopterin_Oxidored"/>
</dbReference>
<reference evidence="9" key="2">
    <citation type="submission" date="2021-04" db="EMBL/GenBank/DDBJ databases">
        <authorList>
            <person name="Gilroy R."/>
        </authorList>
    </citation>
    <scope>NUCLEOTIDE SEQUENCE</scope>
    <source>
        <strain evidence="9">ChiW4-1371</strain>
    </source>
</reference>
<organism evidence="9 10">
    <name type="scientific">Candidatus Mucispirillum faecigallinarum</name>
    <dbReference type="NCBI Taxonomy" id="2838699"/>
    <lineage>
        <taxon>Bacteria</taxon>
        <taxon>Pseudomonadati</taxon>
        <taxon>Deferribacterota</taxon>
        <taxon>Deferribacteres</taxon>
        <taxon>Deferribacterales</taxon>
        <taxon>Mucispirillaceae</taxon>
        <taxon>Mucispirillum</taxon>
    </lineage>
</organism>
<dbReference type="SUPFAM" id="SSF50692">
    <property type="entry name" value="ADC-like"/>
    <property type="match status" value="1"/>
</dbReference>
<sequence length="838" mass="93547">MKLTRRNFIKTSVAGLAGTTIISGVPLKAEAREITSADYGVENNVFLTCRMCAQNCPMVAYVRDGRLVRIEANPNTPYPSICGRGRAAAAALYDPQRIKTPLIRTGKRGSGEFRSASWNEALDLIGNKMLQLRDEGEPHSVAYFPRFNTASLLDDTIFNLYGTDNVFSYGDTCFGSTNQLGLGSVFGGGEEPRQGNSSVMGDYENAKLAVLIGRNPVGGLVAFPWGGMFGRGRKNGMKTVLVDPKKSLGVGETDTEWLPVIPGGDIPFLIGLAGEIFKNNYYDEAFLREYTNADILINTETLLPVYLDSESDEPDYMVYDEVSKTAIMKSEAERPAIFADCEVDGVKAKTALQLLKESCEKFTLDQAAEKSGISKEQIIKLAKDLNDVKPACFLERGYRSTRYFNSLHEKYLISSINGLLGVYGRKGGLIYGRYAYLDTPFSYNDSNEISVNMWFKENVKGFELADPYNLRRTFPLAVEMGEPYPLRMVFLNGQNPVGGSVGGHKIAEAFEKMEMVAAISPFWNESLLYADVILPDTTFLERSEPLFGAYKATFPVLTVHNQVVEPMFDTRNGYWIMLALAKRIFTDDEYYDNFHDFELGGVNYIVDYQIENLALDDEDAATFSRRKLIEDGVWCGVPAPVKPMNKPTPSGKLEVYSLFMANWHNRLLEEDRKDEARYYSPLYDYPPTYYQTKKEKLDNDEFIPITGFSPLSSFTGAQTRNNILLKNVGEKLNYSAVFINTKRGKDLGLSSGDIIEIFNIEEPSLIIKSEVQLTETVEPHALFSFYGVGTGLYTKLSEKLSVACPIGFNPNHIGNLTFMPVEASAPSQDFIVKIRRAK</sequence>
<evidence type="ECO:0000313" key="9">
    <source>
        <dbReference type="EMBL" id="HIZ89350.1"/>
    </source>
</evidence>
<reference evidence="9" key="1">
    <citation type="journal article" date="2021" name="PeerJ">
        <title>Extensive microbial diversity within the chicken gut microbiome revealed by metagenomics and culture.</title>
        <authorList>
            <person name="Gilroy R."/>
            <person name="Ravi A."/>
            <person name="Getino M."/>
            <person name="Pursley I."/>
            <person name="Horton D.L."/>
            <person name="Alikhan N.F."/>
            <person name="Baker D."/>
            <person name="Gharbi K."/>
            <person name="Hall N."/>
            <person name="Watson M."/>
            <person name="Adriaenssens E.M."/>
            <person name="Foster-Nyarko E."/>
            <person name="Jarju S."/>
            <person name="Secka A."/>
            <person name="Antonio M."/>
            <person name="Oren A."/>
            <person name="Chaudhuri R.R."/>
            <person name="La Ragione R."/>
            <person name="Hildebrand F."/>
            <person name="Pallen M.J."/>
        </authorList>
    </citation>
    <scope>NUCLEOTIDE SEQUENCE</scope>
    <source>
        <strain evidence="9">ChiW4-1371</strain>
    </source>
</reference>
<evidence type="ECO:0000259" key="8">
    <source>
        <dbReference type="PROSITE" id="PS51669"/>
    </source>
</evidence>
<comment type="caution">
    <text evidence="9">The sequence shown here is derived from an EMBL/GenBank/DDBJ whole genome shotgun (WGS) entry which is preliminary data.</text>
</comment>
<evidence type="ECO:0000256" key="2">
    <source>
        <dbReference type="ARBA" id="ARBA00022505"/>
    </source>
</evidence>
<protein>
    <submittedName>
        <fullName evidence="9">Molybdopterin-dependent oxidoreductase</fullName>
    </submittedName>
</protein>
<keyword evidence="7" id="KW-0411">Iron-sulfur</keyword>